<keyword evidence="2 4" id="KW-0117">Actin capping</keyword>
<keyword evidence="3 4" id="KW-0009">Actin-binding</keyword>
<dbReference type="GO" id="GO:0030036">
    <property type="term" value="P:actin cytoskeleton organization"/>
    <property type="evidence" value="ECO:0007669"/>
    <property type="project" value="TreeGrafter"/>
</dbReference>
<dbReference type="InterPro" id="IPR042489">
    <property type="entry name" value="CapZ_alpha_1"/>
</dbReference>
<comment type="subunit">
    <text evidence="4">Heterodimer of an alpha and a beta subunit.</text>
</comment>
<dbReference type="Gene3D" id="3.90.1150.210">
    <property type="entry name" value="F-actin capping protein, beta subunit"/>
    <property type="match status" value="1"/>
</dbReference>
<evidence type="ECO:0000256" key="3">
    <source>
        <dbReference type="ARBA" id="ARBA00023203"/>
    </source>
</evidence>
<proteinExistence type="inferred from homology"/>
<gene>
    <name evidence="5" type="ORF">PPYR1160_LOCUS9449</name>
</gene>
<evidence type="ECO:0000256" key="4">
    <source>
        <dbReference type="RuleBase" id="RU365077"/>
    </source>
</evidence>
<dbReference type="GO" id="GO:0008290">
    <property type="term" value="C:F-actin capping protein complex"/>
    <property type="evidence" value="ECO:0007669"/>
    <property type="project" value="UniProtKB-UniRule"/>
</dbReference>
<dbReference type="AlphaFoldDB" id="A0A7R9YCR6"/>
<dbReference type="InterPro" id="IPR037282">
    <property type="entry name" value="CapZ_alpha/beta"/>
</dbReference>
<dbReference type="PANTHER" id="PTHR10653:SF0">
    <property type="entry name" value="F-ACTIN-CAPPING PROTEIN SUBUNIT ALPHA"/>
    <property type="match status" value="1"/>
</dbReference>
<protein>
    <recommendedName>
        <fullName evidence="4">F-actin-capping protein subunit alpha</fullName>
    </recommendedName>
</protein>
<dbReference type="FunFam" id="3.90.1150.210:FF:000003">
    <property type="entry name" value="F-actin-capping protein subunit alpha"/>
    <property type="match status" value="1"/>
</dbReference>
<sequence length="282" mass="30603">MADDDYEEISEEEKLQIAQHFLLSSPPGQFSEVLADVKAIVPKHLLNDPMVAGIRRAFSLASPQLVPIDGSEQKLLLCMEAEVNATHYVDAGAGVVRSVDHLAGTAGSSGSALPKGFKADADKAPLQAALQAALQEYLEAHYVADAGVGVYHTDGALSIVIAGTKLNLRNYWAGSWNSSWQFDGTELTGKVKIRGHYFEDGNVQLQVEKDIPAITVARGSKQAEEVVKAISEAEQALQRGLEESYQSMSETTLQAIRRVMPITRTKMVWNLAAHRMTSQLKG</sequence>
<dbReference type="EMBL" id="HBEA01012410">
    <property type="protein sequence ID" value="CAD8259947.1"/>
    <property type="molecule type" value="Transcribed_RNA"/>
</dbReference>
<comment type="function">
    <text evidence="4">F-actin-capping proteins bind in a Ca(2+)-independent manner to the fast growing ends of actin filaments (barbed end) thereby blocking the exchange of subunits at these ends. Unlike other capping proteins (such as gelsolin and severin), these proteins do not sever actin filaments.</text>
</comment>
<accession>A0A7R9YCR6</accession>
<reference evidence="5" key="1">
    <citation type="submission" date="2021-01" db="EMBL/GenBank/DDBJ databases">
        <authorList>
            <person name="Corre E."/>
            <person name="Pelletier E."/>
            <person name="Niang G."/>
            <person name="Scheremetjew M."/>
            <person name="Finn R."/>
            <person name="Kale V."/>
            <person name="Holt S."/>
            <person name="Cochrane G."/>
            <person name="Meng A."/>
            <person name="Brown T."/>
            <person name="Cohen L."/>
        </authorList>
    </citation>
    <scope>NUCLEOTIDE SEQUENCE</scope>
    <source>
        <strain evidence="5">CCMP2078</strain>
    </source>
</reference>
<dbReference type="PANTHER" id="PTHR10653">
    <property type="entry name" value="F-ACTIN-CAPPING PROTEIN SUBUNIT ALPHA"/>
    <property type="match status" value="1"/>
</dbReference>
<dbReference type="Gene3D" id="3.30.1140.60">
    <property type="entry name" value="F-actin capping protein, alpha subunit"/>
    <property type="match status" value="1"/>
</dbReference>
<evidence type="ECO:0000313" key="5">
    <source>
        <dbReference type="EMBL" id="CAD8259947.1"/>
    </source>
</evidence>
<evidence type="ECO:0000256" key="1">
    <source>
        <dbReference type="ARBA" id="ARBA00010479"/>
    </source>
</evidence>
<dbReference type="GO" id="GO:0030863">
    <property type="term" value="C:cortical cytoskeleton"/>
    <property type="evidence" value="ECO:0007669"/>
    <property type="project" value="TreeGrafter"/>
</dbReference>
<evidence type="ECO:0000256" key="2">
    <source>
        <dbReference type="ARBA" id="ARBA00022467"/>
    </source>
</evidence>
<dbReference type="InterPro" id="IPR002189">
    <property type="entry name" value="CapZ_alpha"/>
</dbReference>
<name>A0A7R9YCR6_9STRA</name>
<dbReference type="InterPro" id="IPR042276">
    <property type="entry name" value="CapZ_alpha/beta_2"/>
</dbReference>
<comment type="similarity">
    <text evidence="1 4">Belongs to the F-actin-capping protein alpha subunit family.</text>
</comment>
<dbReference type="PRINTS" id="PR00191">
    <property type="entry name" value="FACTINCAPA"/>
</dbReference>
<dbReference type="GO" id="GO:0051015">
    <property type="term" value="F:actin filament binding"/>
    <property type="evidence" value="ECO:0007669"/>
    <property type="project" value="TreeGrafter"/>
</dbReference>
<dbReference type="GO" id="GO:0051016">
    <property type="term" value="P:barbed-end actin filament capping"/>
    <property type="evidence" value="ECO:0007669"/>
    <property type="project" value="UniProtKB-UniRule"/>
</dbReference>
<dbReference type="Pfam" id="PF01267">
    <property type="entry name" value="F-actin_cap_A"/>
    <property type="match status" value="1"/>
</dbReference>
<dbReference type="SUPFAM" id="SSF90096">
    <property type="entry name" value="Subunits of heterodimeric actin filament capping protein Capz"/>
    <property type="match status" value="1"/>
</dbReference>
<organism evidence="5">
    <name type="scientific">Pinguiococcus pyrenoidosus</name>
    <dbReference type="NCBI Taxonomy" id="172671"/>
    <lineage>
        <taxon>Eukaryota</taxon>
        <taxon>Sar</taxon>
        <taxon>Stramenopiles</taxon>
        <taxon>Ochrophyta</taxon>
        <taxon>Pinguiophyceae</taxon>
        <taxon>Pinguiochrysidales</taxon>
        <taxon>Pinguiochrysidaceae</taxon>
        <taxon>Pinguiococcus</taxon>
    </lineage>
</organism>